<gene>
    <name evidence="1" type="ORF">LOK49_LG07G02167</name>
</gene>
<comment type="caution">
    <text evidence="1">The sequence shown here is derived from an EMBL/GenBank/DDBJ whole genome shotgun (WGS) entry which is preliminary data.</text>
</comment>
<evidence type="ECO:0000313" key="1">
    <source>
        <dbReference type="EMBL" id="KAI8007343.1"/>
    </source>
</evidence>
<keyword evidence="2" id="KW-1185">Reference proteome</keyword>
<organism evidence="1 2">
    <name type="scientific">Camellia lanceoleosa</name>
    <dbReference type="NCBI Taxonomy" id="1840588"/>
    <lineage>
        <taxon>Eukaryota</taxon>
        <taxon>Viridiplantae</taxon>
        <taxon>Streptophyta</taxon>
        <taxon>Embryophyta</taxon>
        <taxon>Tracheophyta</taxon>
        <taxon>Spermatophyta</taxon>
        <taxon>Magnoliopsida</taxon>
        <taxon>eudicotyledons</taxon>
        <taxon>Gunneridae</taxon>
        <taxon>Pentapetalae</taxon>
        <taxon>asterids</taxon>
        <taxon>Ericales</taxon>
        <taxon>Theaceae</taxon>
        <taxon>Camellia</taxon>
    </lineage>
</organism>
<sequence length="137" mass="15314">MYRFALALKDLNRGLKQIGNWGITQCLGSHLVEETERHCCAYAYDNRSLIWGSGLFNLQQLSSNDKSGKDLHVRVAASQLVGAEAKAKAKRNTSLIVFGAICGFFYFFGCVSVVLWRKRQRDTAGTLEKVDDSLAMF</sequence>
<dbReference type="EMBL" id="CM045764">
    <property type="protein sequence ID" value="KAI8007343.1"/>
    <property type="molecule type" value="Genomic_DNA"/>
</dbReference>
<protein>
    <submittedName>
        <fullName evidence="1">G-type lectin S-receptor-like serine/threonine-protein kinase</fullName>
    </submittedName>
</protein>
<proteinExistence type="predicted"/>
<reference evidence="1 2" key="1">
    <citation type="journal article" date="2022" name="Plant J.">
        <title>Chromosome-level genome of Camellia lanceoleosa provides a valuable resource for understanding genome evolution and self-incompatibility.</title>
        <authorList>
            <person name="Gong W."/>
            <person name="Xiao S."/>
            <person name="Wang L."/>
            <person name="Liao Z."/>
            <person name="Chang Y."/>
            <person name="Mo W."/>
            <person name="Hu G."/>
            <person name="Li W."/>
            <person name="Zhao G."/>
            <person name="Zhu H."/>
            <person name="Hu X."/>
            <person name="Ji K."/>
            <person name="Xiang X."/>
            <person name="Song Q."/>
            <person name="Yuan D."/>
            <person name="Jin S."/>
            <person name="Zhang L."/>
        </authorList>
    </citation>
    <scope>NUCLEOTIDE SEQUENCE [LARGE SCALE GENOMIC DNA]</scope>
    <source>
        <strain evidence="1">SQ_2022a</strain>
    </source>
</reference>
<name>A0ACC0H366_9ERIC</name>
<accession>A0ACC0H366</accession>
<dbReference type="Proteomes" id="UP001060215">
    <property type="component" value="Chromosome 7"/>
</dbReference>
<evidence type="ECO:0000313" key="2">
    <source>
        <dbReference type="Proteomes" id="UP001060215"/>
    </source>
</evidence>